<evidence type="ECO:0000259" key="1">
    <source>
        <dbReference type="PROSITE" id="PS51704"/>
    </source>
</evidence>
<accession>A0A427XJJ2</accession>
<dbReference type="PROSITE" id="PS51704">
    <property type="entry name" value="GP_PDE"/>
    <property type="match status" value="1"/>
</dbReference>
<dbReference type="AlphaFoldDB" id="A0A427XJJ2"/>
<gene>
    <name evidence="2" type="ORF">EHS24_001885</name>
</gene>
<dbReference type="GO" id="GO:0008081">
    <property type="term" value="F:phosphoric diester hydrolase activity"/>
    <property type="evidence" value="ECO:0007669"/>
    <property type="project" value="InterPro"/>
</dbReference>
<protein>
    <recommendedName>
        <fullName evidence="1">GP-PDE domain-containing protein</fullName>
    </recommendedName>
</protein>
<dbReference type="PANTHER" id="PTHR43805">
    <property type="entry name" value="GLYCEROPHOSPHORYL DIESTER PHOSPHODIESTERASE"/>
    <property type="match status" value="1"/>
</dbReference>
<feature type="domain" description="GP-PDE" evidence="1">
    <location>
        <begin position="71"/>
        <end position="312"/>
    </location>
</feature>
<dbReference type="CDD" id="cd08570">
    <property type="entry name" value="GDPD_YPL206cp_fungi"/>
    <property type="match status" value="1"/>
</dbReference>
<dbReference type="GeneID" id="39586428"/>
<dbReference type="RefSeq" id="XP_028474109.1">
    <property type="nucleotide sequence ID" value="XM_028617646.1"/>
</dbReference>
<dbReference type="InterPro" id="IPR017946">
    <property type="entry name" value="PLC-like_Pdiesterase_TIM-brl"/>
</dbReference>
<dbReference type="Proteomes" id="UP000279236">
    <property type="component" value="Unassembled WGS sequence"/>
</dbReference>
<proteinExistence type="predicted"/>
<dbReference type="InterPro" id="IPR030395">
    <property type="entry name" value="GP_PDE_dom"/>
</dbReference>
<evidence type="ECO:0000313" key="3">
    <source>
        <dbReference type="Proteomes" id="UP000279236"/>
    </source>
</evidence>
<dbReference type="EMBL" id="RSCE01000011">
    <property type="protein sequence ID" value="RSH78962.1"/>
    <property type="molecule type" value="Genomic_DNA"/>
</dbReference>
<dbReference type="GO" id="GO:0006629">
    <property type="term" value="P:lipid metabolic process"/>
    <property type="evidence" value="ECO:0007669"/>
    <property type="project" value="InterPro"/>
</dbReference>
<keyword evidence="3" id="KW-1185">Reference proteome</keyword>
<dbReference type="PANTHER" id="PTHR43805:SF1">
    <property type="entry name" value="GP-PDE DOMAIN-CONTAINING PROTEIN"/>
    <property type="match status" value="1"/>
</dbReference>
<sequence>MADIDRTMTPLPPLPPAEANGSAALPELVAIDATPPLVATTNTSPVFEALVSPALEAVDKLDLSQPIWRMPECWGHRGASASFPENTRMSFIEACKAGADGIETDIHITADNELVMFHDPELSRTTDGTGRIHSQPWHGVLEHVRTIKAPHQPIPRFSEVLDILMQPENMHVKVNIDCKVENDPSKLFKLIQAELARFPGWQTALAPRLVLGLWHPKFIAPAYAYLPLLRRYCISMSIPQVRQYFFDHCHGFSVWYYALNTAEGAKFRADCAAAGKEIATWTVNDRDDMLQCARWGIAAVISDKPELWREVKREVAGARGDAGAIERALRPSYQSYILPFFNKQSYWFEQDRKAQEELYYLEREGGPFGAVTLYPPVA</sequence>
<comment type="caution">
    <text evidence="2">The sequence shown here is derived from an EMBL/GenBank/DDBJ whole genome shotgun (WGS) entry which is preliminary data.</text>
</comment>
<dbReference type="Gene3D" id="3.20.20.190">
    <property type="entry name" value="Phosphatidylinositol (PI) phosphodiesterase"/>
    <property type="match status" value="1"/>
</dbReference>
<dbReference type="STRING" id="105984.A0A427XJJ2"/>
<dbReference type="SUPFAM" id="SSF51695">
    <property type="entry name" value="PLC-like phosphodiesterases"/>
    <property type="match status" value="1"/>
</dbReference>
<dbReference type="Pfam" id="PF03009">
    <property type="entry name" value="GDPD"/>
    <property type="match status" value="1"/>
</dbReference>
<organism evidence="2 3">
    <name type="scientific">Apiotrichum porosum</name>
    <dbReference type="NCBI Taxonomy" id="105984"/>
    <lineage>
        <taxon>Eukaryota</taxon>
        <taxon>Fungi</taxon>
        <taxon>Dikarya</taxon>
        <taxon>Basidiomycota</taxon>
        <taxon>Agaricomycotina</taxon>
        <taxon>Tremellomycetes</taxon>
        <taxon>Trichosporonales</taxon>
        <taxon>Trichosporonaceae</taxon>
        <taxon>Apiotrichum</taxon>
    </lineage>
</organism>
<dbReference type="OrthoDB" id="1058301at2759"/>
<evidence type="ECO:0000313" key="2">
    <source>
        <dbReference type="EMBL" id="RSH78962.1"/>
    </source>
</evidence>
<reference evidence="2 3" key="1">
    <citation type="submission" date="2018-11" db="EMBL/GenBank/DDBJ databases">
        <title>Genome sequence of Apiotrichum porosum DSM 27194.</title>
        <authorList>
            <person name="Aliyu H."/>
            <person name="Gorte O."/>
            <person name="Ochsenreither K."/>
        </authorList>
    </citation>
    <scope>NUCLEOTIDE SEQUENCE [LARGE SCALE GENOMIC DNA]</scope>
    <source>
        <strain evidence="2 3">DSM 27194</strain>
    </source>
</reference>
<name>A0A427XJJ2_9TREE</name>